<reference evidence="2" key="1">
    <citation type="journal article" date="2021" name="Nat. Commun.">
        <title>Genomic analyses provide insights into spinach domestication and the genetic basis of agronomic traits.</title>
        <authorList>
            <person name="Cai X."/>
            <person name="Sun X."/>
            <person name="Xu C."/>
            <person name="Sun H."/>
            <person name="Wang X."/>
            <person name="Ge C."/>
            <person name="Zhang Z."/>
            <person name="Wang Q."/>
            <person name="Fei Z."/>
            <person name="Jiao C."/>
            <person name="Wang Q."/>
        </authorList>
    </citation>
    <scope>NUCLEOTIDE SEQUENCE [LARGE SCALE GENOMIC DNA]</scope>
    <source>
        <strain evidence="2">cv. Varoflay</strain>
    </source>
</reference>
<accession>A0A9R0JQW6</accession>
<organism evidence="2 3">
    <name type="scientific">Spinacia oleracea</name>
    <name type="common">Spinach</name>
    <dbReference type="NCBI Taxonomy" id="3562"/>
    <lineage>
        <taxon>Eukaryota</taxon>
        <taxon>Viridiplantae</taxon>
        <taxon>Streptophyta</taxon>
        <taxon>Embryophyta</taxon>
        <taxon>Tracheophyta</taxon>
        <taxon>Spermatophyta</taxon>
        <taxon>Magnoliopsida</taxon>
        <taxon>eudicotyledons</taxon>
        <taxon>Gunneridae</taxon>
        <taxon>Pentapetalae</taxon>
        <taxon>Caryophyllales</taxon>
        <taxon>Chenopodiaceae</taxon>
        <taxon>Chenopodioideae</taxon>
        <taxon>Anserineae</taxon>
        <taxon>Spinacia</taxon>
    </lineage>
</organism>
<protein>
    <submittedName>
        <fullName evidence="3">Uncharacterized protein</fullName>
    </submittedName>
</protein>
<dbReference type="RefSeq" id="XP_021843639.1">
    <property type="nucleotide sequence ID" value="XM_021987947.2"/>
</dbReference>
<feature type="region of interest" description="Disordered" evidence="1">
    <location>
        <begin position="36"/>
        <end position="68"/>
    </location>
</feature>
<evidence type="ECO:0000313" key="3">
    <source>
        <dbReference type="RefSeq" id="XP_021843639.1"/>
    </source>
</evidence>
<dbReference type="KEGG" id="soe:110783597"/>
<evidence type="ECO:0000256" key="1">
    <source>
        <dbReference type="SAM" id="MobiDB-lite"/>
    </source>
</evidence>
<reference evidence="3" key="2">
    <citation type="submission" date="2025-08" db="UniProtKB">
        <authorList>
            <consortium name="RefSeq"/>
        </authorList>
    </citation>
    <scope>IDENTIFICATION</scope>
    <source>
        <tissue evidence="3">Leaf</tissue>
    </source>
</reference>
<gene>
    <name evidence="3" type="primary">LOC110783597</name>
</gene>
<evidence type="ECO:0000313" key="2">
    <source>
        <dbReference type="Proteomes" id="UP000813463"/>
    </source>
</evidence>
<feature type="compositionally biased region" description="Basic and acidic residues" evidence="1">
    <location>
        <begin position="58"/>
        <end position="68"/>
    </location>
</feature>
<proteinExistence type="predicted"/>
<dbReference type="AlphaFoldDB" id="A0A9R0JQW6"/>
<dbReference type="GeneID" id="110783597"/>
<dbReference type="OrthoDB" id="10464696at2759"/>
<keyword evidence="2" id="KW-1185">Reference proteome</keyword>
<dbReference type="Proteomes" id="UP000813463">
    <property type="component" value="Chromosome 4"/>
</dbReference>
<sequence>MGTMQMCKPGQVNCDETKHSKKHHFHFWQKQLQGNEQQAIKKQQADIGQPNKQYGTNNEHKNGGNKQHHEAVIIQPRGQKLRQCFGHGGGLAGSDIDEETETIVIERRIKERIVISHAKKTHDHKEGVKHLDRC</sequence>
<name>A0A9R0JQW6_SPIOL</name>